<evidence type="ECO:0000313" key="2">
    <source>
        <dbReference type="EMBL" id="SIR32018.1"/>
    </source>
</evidence>
<keyword evidence="3" id="KW-1185">Reference proteome</keyword>
<dbReference type="RefSeq" id="WP_076550854.1">
    <property type="nucleotide sequence ID" value="NZ_FTMA01000010.1"/>
</dbReference>
<dbReference type="STRING" id="228959.SAMN05421797_11027"/>
<dbReference type="Proteomes" id="UP000186953">
    <property type="component" value="Unassembled WGS sequence"/>
</dbReference>
<evidence type="ECO:0000259" key="1">
    <source>
        <dbReference type="Pfam" id="PF13192"/>
    </source>
</evidence>
<accession>A0A1N6ZYX0</accession>
<dbReference type="InterPro" id="IPR036249">
    <property type="entry name" value="Thioredoxin-like_sf"/>
</dbReference>
<feature type="domain" description="Thioredoxin-like fold" evidence="1">
    <location>
        <begin position="4"/>
        <end position="64"/>
    </location>
</feature>
<dbReference type="SUPFAM" id="SSF52833">
    <property type="entry name" value="Thioredoxin-like"/>
    <property type="match status" value="1"/>
</dbReference>
<proteinExistence type="predicted"/>
<name>A0A1N6ZYX0_9FLAO</name>
<dbReference type="OrthoDB" id="9800630at2"/>
<dbReference type="Gene3D" id="3.40.30.10">
    <property type="entry name" value="Glutaredoxin"/>
    <property type="match status" value="1"/>
</dbReference>
<organism evidence="2 3">
    <name type="scientific">Maribacter ulvicola</name>
    <dbReference type="NCBI Taxonomy" id="228959"/>
    <lineage>
        <taxon>Bacteria</taxon>
        <taxon>Pseudomonadati</taxon>
        <taxon>Bacteroidota</taxon>
        <taxon>Flavobacteriia</taxon>
        <taxon>Flavobacteriales</taxon>
        <taxon>Flavobacteriaceae</taxon>
        <taxon>Maribacter</taxon>
    </lineage>
</organism>
<evidence type="ECO:0000313" key="3">
    <source>
        <dbReference type="Proteomes" id="UP000186953"/>
    </source>
</evidence>
<protein>
    <submittedName>
        <fullName evidence="2">Thioredoxin domain-containing protein</fullName>
    </submittedName>
</protein>
<dbReference type="EMBL" id="FTMA01000010">
    <property type="protein sequence ID" value="SIR32018.1"/>
    <property type="molecule type" value="Genomic_DNA"/>
</dbReference>
<dbReference type="AlphaFoldDB" id="A0A1N6ZYX0"/>
<dbReference type="InterPro" id="IPR012336">
    <property type="entry name" value="Thioredoxin-like_fold"/>
</dbReference>
<dbReference type="Pfam" id="PF13192">
    <property type="entry name" value="Thioredoxin_3"/>
    <property type="match status" value="1"/>
</dbReference>
<gene>
    <name evidence="2" type="ORF">SAMN05421797_11027</name>
</gene>
<reference evidence="3" key="1">
    <citation type="submission" date="2017-01" db="EMBL/GenBank/DDBJ databases">
        <authorList>
            <person name="Varghese N."/>
            <person name="Submissions S."/>
        </authorList>
    </citation>
    <scope>NUCLEOTIDE SEQUENCE [LARGE SCALE GENOMIC DNA]</scope>
    <source>
        <strain evidence="3">DSM 15366</strain>
    </source>
</reference>
<sequence length="81" mass="8879">MNTEIKILHSSCCAKGSPIKEQLEKLAQENNLSISIEELSEMQDTMVYGTMSFPSLVINGKVHTYKSFTSDAELLAALKAA</sequence>